<proteinExistence type="inferred from homology"/>
<sequence>MQNAQGSAPERLWVKTPLAVMAEGAEGGIVVEDGRIAELVPGGAEPAHPVHAIFDASRHVVTPGLVNAHHHFYSNLTRTHPKGINKSLMPWLEGLYPLWAAKLNPENFRLACRMALTELLLSGCTTAADHHAMFAVGLEDAMDIQAEEAEKLGMRLTLVRGSRDLSVKDGMLAPENVVQSIDTILTDSERVIRRYNDRSEGSMVQVALAPDSMFTVSETLMRETAALAARLDCRLHTHLSERAAEVPASFELYGCGPIDRMEELGWINDRLWLAHAIHLDDAEIAKLGRHGVGVCHCPTSSMMLGAGRCRTNELEAAGCAIGLGADASAANDCSNAMGEVRQAMLLNRLTYDPADVSHLDALRWGTEGSARCLGRTDIGTIAVGKQADLAFYTVDELRFSGAGDPLAALVYCAAQSADRVMIRGGWQVEDGAPKGVDVGELIFEHTKASRAFLQAL</sequence>
<dbReference type="SUPFAM" id="SSF51556">
    <property type="entry name" value="Metallo-dependent hydrolases"/>
    <property type="match status" value="1"/>
</dbReference>
<evidence type="ECO:0000259" key="3">
    <source>
        <dbReference type="Pfam" id="PF01979"/>
    </source>
</evidence>
<dbReference type="EMBL" id="JAUSVO010000002">
    <property type="protein sequence ID" value="MDQ0437114.1"/>
    <property type="molecule type" value="Genomic_DNA"/>
</dbReference>
<dbReference type="PANTHER" id="PTHR43794:SF11">
    <property type="entry name" value="AMIDOHYDROLASE-RELATED DOMAIN-CONTAINING PROTEIN"/>
    <property type="match status" value="1"/>
</dbReference>
<evidence type="ECO:0000313" key="4">
    <source>
        <dbReference type="EMBL" id="MDQ0437114.1"/>
    </source>
</evidence>
<reference evidence="4 5" key="1">
    <citation type="submission" date="2023-07" db="EMBL/GenBank/DDBJ databases">
        <title>Genomic Encyclopedia of Type Strains, Phase IV (KMG-IV): sequencing the most valuable type-strain genomes for metagenomic binning, comparative biology and taxonomic classification.</title>
        <authorList>
            <person name="Goeker M."/>
        </authorList>
    </citation>
    <scope>NUCLEOTIDE SEQUENCE [LARGE SCALE GENOMIC DNA]</scope>
    <source>
        <strain evidence="4 5">B6-8</strain>
    </source>
</reference>
<dbReference type="NCBIfam" id="NF006055">
    <property type="entry name" value="PRK08203.1"/>
    <property type="match status" value="1"/>
</dbReference>
<dbReference type="EC" id="3.5.4.32" evidence="4"/>
<gene>
    <name evidence="4" type="ORF">QO014_001499</name>
</gene>
<dbReference type="Proteomes" id="UP001241603">
    <property type="component" value="Unassembled WGS sequence"/>
</dbReference>
<name>A0ABU0H6H5_9HYPH</name>
<dbReference type="PANTHER" id="PTHR43794">
    <property type="entry name" value="AMINOHYDROLASE SSNA-RELATED"/>
    <property type="match status" value="1"/>
</dbReference>
<dbReference type="GO" id="GO:0102127">
    <property type="term" value="F:8-oxoguanine deaminase activity"/>
    <property type="evidence" value="ECO:0007669"/>
    <property type="project" value="UniProtKB-EC"/>
</dbReference>
<keyword evidence="2 4" id="KW-0378">Hydrolase</keyword>
<dbReference type="InterPro" id="IPR011059">
    <property type="entry name" value="Metal-dep_hydrolase_composite"/>
</dbReference>
<organism evidence="4 5">
    <name type="scientific">Kaistia dalseonensis</name>
    <dbReference type="NCBI Taxonomy" id="410840"/>
    <lineage>
        <taxon>Bacteria</taxon>
        <taxon>Pseudomonadati</taxon>
        <taxon>Pseudomonadota</taxon>
        <taxon>Alphaproteobacteria</taxon>
        <taxon>Hyphomicrobiales</taxon>
        <taxon>Kaistiaceae</taxon>
        <taxon>Kaistia</taxon>
    </lineage>
</organism>
<comment type="similarity">
    <text evidence="1">Belongs to the metallo-dependent hydrolases superfamily. ATZ/TRZ family.</text>
</comment>
<comment type="caution">
    <text evidence="4">The sequence shown here is derived from an EMBL/GenBank/DDBJ whole genome shotgun (WGS) entry which is preliminary data.</text>
</comment>
<dbReference type="SUPFAM" id="SSF51338">
    <property type="entry name" value="Composite domain of metallo-dependent hydrolases"/>
    <property type="match status" value="2"/>
</dbReference>
<dbReference type="Gene3D" id="2.30.40.10">
    <property type="entry name" value="Urease, subunit C, domain 1"/>
    <property type="match status" value="1"/>
</dbReference>
<dbReference type="InterPro" id="IPR050287">
    <property type="entry name" value="MTA/SAH_deaminase"/>
</dbReference>
<dbReference type="Pfam" id="PF01979">
    <property type="entry name" value="Amidohydro_1"/>
    <property type="match status" value="1"/>
</dbReference>
<evidence type="ECO:0000313" key="5">
    <source>
        <dbReference type="Proteomes" id="UP001241603"/>
    </source>
</evidence>
<feature type="domain" description="Amidohydrolase-related" evidence="3">
    <location>
        <begin position="60"/>
        <end position="424"/>
    </location>
</feature>
<keyword evidence="5" id="KW-1185">Reference proteome</keyword>
<evidence type="ECO:0000256" key="2">
    <source>
        <dbReference type="ARBA" id="ARBA00022801"/>
    </source>
</evidence>
<dbReference type="InterPro" id="IPR032466">
    <property type="entry name" value="Metal_Hydrolase"/>
</dbReference>
<dbReference type="RefSeq" id="WP_266348049.1">
    <property type="nucleotide sequence ID" value="NZ_JAPKNG010000002.1"/>
</dbReference>
<protein>
    <submittedName>
        <fullName evidence="4">8-oxoguanine deaminase</fullName>
        <ecNumber evidence="4">3.5.4.32</ecNumber>
    </submittedName>
</protein>
<dbReference type="InterPro" id="IPR006680">
    <property type="entry name" value="Amidohydro-rel"/>
</dbReference>
<accession>A0ABU0H6H5</accession>
<dbReference type="CDD" id="cd01298">
    <property type="entry name" value="ATZ_TRZ_like"/>
    <property type="match status" value="1"/>
</dbReference>
<dbReference type="Gene3D" id="3.20.20.140">
    <property type="entry name" value="Metal-dependent hydrolases"/>
    <property type="match status" value="1"/>
</dbReference>
<evidence type="ECO:0000256" key="1">
    <source>
        <dbReference type="ARBA" id="ARBA00006745"/>
    </source>
</evidence>